<dbReference type="OrthoDB" id="17530at2759"/>
<dbReference type="GO" id="GO:0006627">
    <property type="term" value="P:protein processing involved in protein targeting to mitochondrion"/>
    <property type="evidence" value="ECO:0007669"/>
    <property type="project" value="TreeGrafter"/>
</dbReference>
<dbReference type="InterPro" id="IPR033851">
    <property type="entry name" value="M3A_MIP"/>
</dbReference>
<proteinExistence type="inferred from homology"/>
<keyword evidence="7 15" id="KW-0378">Hydrolase</keyword>
<accession>A0A1Y1UPB5</accession>
<evidence type="ECO:0000256" key="9">
    <source>
        <dbReference type="ARBA" id="ARBA00022946"/>
    </source>
</evidence>
<dbReference type="Gene3D" id="1.10.1370.10">
    <property type="entry name" value="Neurolysin, domain 3"/>
    <property type="match status" value="1"/>
</dbReference>
<dbReference type="GO" id="GO:0046872">
    <property type="term" value="F:metal ion binding"/>
    <property type="evidence" value="ECO:0007669"/>
    <property type="project" value="UniProtKB-UniRule"/>
</dbReference>
<evidence type="ECO:0000256" key="14">
    <source>
        <dbReference type="ARBA" id="ARBA00082239"/>
    </source>
</evidence>
<dbReference type="FunFam" id="3.40.390.10:FF:000055">
    <property type="entry name" value="Related to mitochondrial intermediate peptidase"/>
    <property type="match status" value="1"/>
</dbReference>
<evidence type="ECO:0000256" key="4">
    <source>
        <dbReference type="ARBA" id="ARBA00012441"/>
    </source>
</evidence>
<comment type="similarity">
    <text evidence="3 15">Belongs to the peptidase M3 family.</text>
</comment>
<evidence type="ECO:0000256" key="6">
    <source>
        <dbReference type="ARBA" id="ARBA00022723"/>
    </source>
</evidence>
<dbReference type="GO" id="GO:0004222">
    <property type="term" value="F:metalloendopeptidase activity"/>
    <property type="evidence" value="ECO:0007669"/>
    <property type="project" value="UniProtKB-EC"/>
</dbReference>
<keyword evidence="11" id="KW-0496">Mitochondrion</keyword>
<sequence length="819" mass="90676">MYLPAARAGPSTIAVRRRLVRTASSIARAGPDTSLPRSAPLTALAHDTSDHFPPFASSSPRPIYPSTPTTADDELLKAHFDAPNHQTTDPSSSTTGLFQFPPLTSPKRLRPLTERALVLCRALQQRIQNAPMDPTGRELRLVVKNFDRLSDTLCGVIDLCEKVRHLHPDPKWVQAAEEASDRLNGYMNMLNVDEKMYQSLRACLAHDFADPLSQSERSIAKTFESDFEKFGIHLSPRQRAKFVDHSNRLLAMSRDVSHNAQAGPSSGPPIHIPNADKVLAGMGAQFITNLTFAGENEAVIEPGSWQSHMILRFARDGELRRQVYIGNQRYDAQKVETLEAMLRERATLAGVLGKESWADAILVDKMARNPAQVMGFLNSLAQHHRPAALTDIAALQRLKASSLTGNHYPEENPHTAHLPALSAWDRDYYTEKYMSSLSSKSMNSISQYFTVGSALLGASRLFTQLYGISFKPVAMSPGESWHPWVRRLDVIDEKEGRVGTIYCDLFAREGKTAPAAHYTVRCARRVDDDDAAGDGLPEEWDAPYGQGLEVFGETMRGKEGRYQLPVAVLTCDFGLGEDTRPALLSWQELETLFHELGHAMHSMIGRTDFHNVSGTRVATDFCELPSILMEYFVSSPRVLSLFAAHHQTGEPLPHDLLRQHLKLKDSLSALETHQQILLSILDQQYHTISPSDTGSLDSTAILKDLTNTVGVVPFVEGTAWQPQFGHLQSYGATYYSYLFDRAIAGKIWHTLFSHSLEDNISRRGGEEFKEKILKWGGGKDPWELVASVIGGAEGDIIAKGDAKAMEMVGGWMTQPSGSA</sequence>
<dbReference type="PANTHER" id="PTHR11804:SF79">
    <property type="entry name" value="MITOCHONDRIAL INTERMEDIATE PEPTIDASE"/>
    <property type="match status" value="1"/>
</dbReference>
<name>A0A1Y1UPB5_9TREE</name>
<reference evidence="18 19" key="1">
    <citation type="submission" date="2017-03" db="EMBL/GenBank/DDBJ databases">
        <title>Widespread Adenine N6-methylation of Active Genes in Fungi.</title>
        <authorList>
            <consortium name="DOE Joint Genome Institute"/>
            <person name="Mondo S.J."/>
            <person name="Dannebaum R.O."/>
            <person name="Kuo R.C."/>
            <person name="Louie K.B."/>
            <person name="Bewick A.J."/>
            <person name="Labutti K."/>
            <person name="Haridas S."/>
            <person name="Kuo A."/>
            <person name="Salamov A."/>
            <person name="Ahrendt S.R."/>
            <person name="Lau R."/>
            <person name="Bowen B.P."/>
            <person name="Lipzen A."/>
            <person name="Sullivan W."/>
            <person name="Andreopoulos W.B."/>
            <person name="Clum A."/>
            <person name="Lindquist E."/>
            <person name="Daum C."/>
            <person name="Northen T.R."/>
            <person name="Ramamoorthy G."/>
            <person name="Schmitz R.J."/>
            <person name="Gryganskyi A."/>
            <person name="Culley D."/>
            <person name="Magnuson J."/>
            <person name="James T.Y."/>
            <person name="O'Malley M.A."/>
            <person name="Stajich J.E."/>
            <person name="Spatafora J.W."/>
            <person name="Visel A."/>
            <person name="Grigoriev I.V."/>
        </authorList>
    </citation>
    <scope>NUCLEOTIDE SEQUENCE [LARGE SCALE GENOMIC DNA]</scope>
    <source>
        <strain evidence="18 19">NRRL Y-17943</strain>
    </source>
</reference>
<feature type="compositionally biased region" description="Polar residues" evidence="16">
    <location>
        <begin position="84"/>
        <end position="97"/>
    </location>
</feature>
<gene>
    <name evidence="18" type="ORF">BD324DRAFT_575737</name>
</gene>
<evidence type="ECO:0000313" key="18">
    <source>
        <dbReference type="EMBL" id="ORX39849.1"/>
    </source>
</evidence>
<dbReference type="InterPro" id="IPR024077">
    <property type="entry name" value="Neurolysin/TOP_dom2"/>
</dbReference>
<protein>
    <recommendedName>
        <fullName evidence="13">Mitochondrial intermediate peptidase 1</fullName>
        <ecNumber evidence="4">3.4.24.59</ecNumber>
    </recommendedName>
    <alternativeName>
        <fullName evidence="14">Octapeptidyl aminopeptidase 1</fullName>
    </alternativeName>
</protein>
<dbReference type="STRING" id="4999.A0A1Y1UPB5"/>
<evidence type="ECO:0000256" key="13">
    <source>
        <dbReference type="ARBA" id="ARBA00071226"/>
    </source>
</evidence>
<keyword evidence="5 15" id="KW-0645">Protease</keyword>
<dbReference type="EMBL" id="NBSH01000002">
    <property type="protein sequence ID" value="ORX39849.1"/>
    <property type="molecule type" value="Genomic_DNA"/>
</dbReference>
<dbReference type="InParanoid" id="A0A1Y1UPB5"/>
<dbReference type="AlphaFoldDB" id="A0A1Y1UPB5"/>
<evidence type="ECO:0000313" key="19">
    <source>
        <dbReference type="Proteomes" id="UP000193218"/>
    </source>
</evidence>
<keyword evidence="6 15" id="KW-0479">Metal-binding</keyword>
<feature type="domain" description="Peptidase M3A/M3B catalytic" evidence="17">
    <location>
        <begin position="314"/>
        <end position="788"/>
    </location>
</feature>
<evidence type="ECO:0000256" key="12">
    <source>
        <dbReference type="ARBA" id="ARBA00025208"/>
    </source>
</evidence>
<evidence type="ECO:0000256" key="5">
    <source>
        <dbReference type="ARBA" id="ARBA00022670"/>
    </source>
</evidence>
<keyword evidence="8 15" id="KW-0862">Zinc</keyword>
<comment type="catalytic activity">
    <reaction evidence="1">
        <text>Release of an N-terminal octapeptide as second stage of processing of some proteins imported into the mitochondrion.</text>
        <dbReference type="EC" id="3.4.24.59"/>
    </reaction>
</comment>
<evidence type="ECO:0000259" key="17">
    <source>
        <dbReference type="Pfam" id="PF01432"/>
    </source>
</evidence>
<evidence type="ECO:0000256" key="15">
    <source>
        <dbReference type="RuleBase" id="RU003435"/>
    </source>
</evidence>
<feature type="region of interest" description="Disordered" evidence="16">
    <location>
        <begin position="82"/>
        <end position="105"/>
    </location>
</feature>
<dbReference type="Proteomes" id="UP000193218">
    <property type="component" value="Unassembled WGS sequence"/>
</dbReference>
<evidence type="ECO:0000256" key="11">
    <source>
        <dbReference type="ARBA" id="ARBA00023128"/>
    </source>
</evidence>
<dbReference type="FunCoup" id="A0A1Y1UPB5">
    <property type="interactions" value="331"/>
</dbReference>
<organism evidence="18 19">
    <name type="scientific">Kockovaella imperatae</name>
    <dbReference type="NCBI Taxonomy" id="4999"/>
    <lineage>
        <taxon>Eukaryota</taxon>
        <taxon>Fungi</taxon>
        <taxon>Dikarya</taxon>
        <taxon>Basidiomycota</taxon>
        <taxon>Agaricomycotina</taxon>
        <taxon>Tremellomycetes</taxon>
        <taxon>Tremellales</taxon>
        <taxon>Cuniculitremaceae</taxon>
        <taxon>Kockovaella</taxon>
    </lineage>
</organism>
<evidence type="ECO:0000256" key="7">
    <source>
        <dbReference type="ARBA" id="ARBA00022801"/>
    </source>
</evidence>
<dbReference type="EC" id="3.4.24.59" evidence="4"/>
<keyword evidence="19" id="KW-1185">Reference proteome</keyword>
<keyword evidence="9" id="KW-0809">Transit peptide</keyword>
<evidence type="ECO:0000256" key="10">
    <source>
        <dbReference type="ARBA" id="ARBA00023049"/>
    </source>
</evidence>
<evidence type="ECO:0000256" key="1">
    <source>
        <dbReference type="ARBA" id="ARBA00000436"/>
    </source>
</evidence>
<comment type="cofactor">
    <cofactor evidence="15">
        <name>Zn(2+)</name>
        <dbReference type="ChEBI" id="CHEBI:29105"/>
    </cofactor>
    <text evidence="15">Binds 1 zinc ion.</text>
</comment>
<dbReference type="SUPFAM" id="SSF55486">
    <property type="entry name" value="Metalloproteases ('zincins'), catalytic domain"/>
    <property type="match status" value="1"/>
</dbReference>
<comment type="function">
    <text evidence="12">Cleaves proteins, imported into the mitochondrion, to their mature size. While most mitochondrial precursor proteins are processed to the mature form in one step by mitochondrial processing peptidase (MPP), the sequential cleavage by MIP of an octapeptide after initial processing by MPP is a required step for a subgroup of nuclear-encoded precursor proteins destined for the matrix or the inner membrane.</text>
</comment>
<dbReference type="InterPro" id="IPR045090">
    <property type="entry name" value="Pept_M3A_M3B"/>
</dbReference>
<dbReference type="GO" id="GO:0006518">
    <property type="term" value="P:peptide metabolic process"/>
    <property type="evidence" value="ECO:0007669"/>
    <property type="project" value="TreeGrafter"/>
</dbReference>
<dbReference type="PANTHER" id="PTHR11804">
    <property type="entry name" value="PROTEASE M3 THIMET OLIGOPEPTIDASE-RELATED"/>
    <property type="match status" value="1"/>
</dbReference>
<dbReference type="RefSeq" id="XP_021873634.1">
    <property type="nucleotide sequence ID" value="XM_022013142.1"/>
</dbReference>
<evidence type="ECO:0000256" key="16">
    <source>
        <dbReference type="SAM" id="MobiDB-lite"/>
    </source>
</evidence>
<evidence type="ECO:0000256" key="8">
    <source>
        <dbReference type="ARBA" id="ARBA00022833"/>
    </source>
</evidence>
<dbReference type="GO" id="GO:0005759">
    <property type="term" value="C:mitochondrial matrix"/>
    <property type="evidence" value="ECO:0007669"/>
    <property type="project" value="UniProtKB-SubCell"/>
</dbReference>
<keyword evidence="10 15" id="KW-0482">Metalloprotease</keyword>
<comment type="caution">
    <text evidence="18">The sequence shown here is derived from an EMBL/GenBank/DDBJ whole genome shotgun (WGS) entry which is preliminary data.</text>
</comment>
<dbReference type="Pfam" id="PF01432">
    <property type="entry name" value="Peptidase_M3"/>
    <property type="match status" value="1"/>
</dbReference>
<evidence type="ECO:0000256" key="2">
    <source>
        <dbReference type="ARBA" id="ARBA00004305"/>
    </source>
</evidence>
<dbReference type="CDD" id="cd06457">
    <property type="entry name" value="M3A_MIP"/>
    <property type="match status" value="1"/>
</dbReference>
<dbReference type="InterPro" id="IPR024079">
    <property type="entry name" value="MetalloPept_cat_dom_sf"/>
</dbReference>
<dbReference type="Gene3D" id="3.40.390.10">
    <property type="entry name" value="Collagenase (Catalytic Domain)"/>
    <property type="match status" value="1"/>
</dbReference>
<comment type="subcellular location">
    <subcellularLocation>
        <location evidence="2">Mitochondrion matrix</location>
    </subcellularLocation>
</comment>
<dbReference type="GeneID" id="33554950"/>
<evidence type="ECO:0000256" key="3">
    <source>
        <dbReference type="ARBA" id="ARBA00006040"/>
    </source>
</evidence>
<dbReference type="InterPro" id="IPR001567">
    <property type="entry name" value="Pept_M3A_M3B_dom"/>
</dbReference>